<feature type="signal peptide" evidence="1">
    <location>
        <begin position="1"/>
        <end position="22"/>
    </location>
</feature>
<dbReference type="Proteomes" id="UP001262582">
    <property type="component" value="Unassembled WGS sequence"/>
</dbReference>
<feature type="chain" id="PRO_5047533668" evidence="1">
    <location>
        <begin position="23"/>
        <end position="173"/>
    </location>
</feature>
<dbReference type="EMBL" id="JAVRHK010000007">
    <property type="protein sequence ID" value="MDT0677136.1"/>
    <property type="molecule type" value="Genomic_DNA"/>
</dbReference>
<dbReference type="Pfam" id="PF13590">
    <property type="entry name" value="DUF4136"/>
    <property type="match status" value="1"/>
</dbReference>
<dbReference type="InterPro" id="IPR025411">
    <property type="entry name" value="DUF4136"/>
</dbReference>
<proteinExistence type="predicted"/>
<name>A0ABU3D6S6_9FLAO</name>
<protein>
    <submittedName>
        <fullName evidence="3">DUF4136 domain-containing protein</fullName>
    </submittedName>
</protein>
<evidence type="ECO:0000256" key="1">
    <source>
        <dbReference type="SAM" id="SignalP"/>
    </source>
</evidence>
<dbReference type="PROSITE" id="PS51257">
    <property type="entry name" value="PROKAR_LIPOPROTEIN"/>
    <property type="match status" value="1"/>
</dbReference>
<comment type="caution">
    <text evidence="3">The sequence shown here is derived from an EMBL/GenBank/DDBJ whole genome shotgun (WGS) entry which is preliminary data.</text>
</comment>
<feature type="domain" description="DUF4136" evidence="2">
    <location>
        <begin position="22"/>
        <end position="171"/>
    </location>
</feature>
<accession>A0ABU3D6S6</accession>
<evidence type="ECO:0000313" key="4">
    <source>
        <dbReference type="Proteomes" id="UP001262582"/>
    </source>
</evidence>
<organism evidence="3 4">
    <name type="scientific">Autumnicola musiva</name>
    <dbReference type="NCBI Taxonomy" id="3075589"/>
    <lineage>
        <taxon>Bacteria</taxon>
        <taxon>Pseudomonadati</taxon>
        <taxon>Bacteroidota</taxon>
        <taxon>Flavobacteriia</taxon>
        <taxon>Flavobacteriales</taxon>
        <taxon>Flavobacteriaceae</taxon>
        <taxon>Autumnicola</taxon>
    </lineage>
</organism>
<keyword evidence="4" id="KW-1185">Reference proteome</keyword>
<gene>
    <name evidence="3" type="ORF">RM539_11135</name>
</gene>
<dbReference type="Gene3D" id="3.30.160.670">
    <property type="match status" value="1"/>
</dbReference>
<sequence>MRIVKILIICAILAGCNSPKIAYDYDQNTNFSKYSTYALFPEFNTGLSQLDEQRLIRALDNAMPQKDFATADNPGIYVNAYTEKYQQESNNSLGLGVGSGGGGVGVGVSGGIPLGSSKTFLRLTLDFIDKNRDSLVWQAIIDIKFNPNASPEDRQALFDKVVQKALEGYPPKK</sequence>
<evidence type="ECO:0000313" key="3">
    <source>
        <dbReference type="EMBL" id="MDT0677136.1"/>
    </source>
</evidence>
<evidence type="ECO:0000259" key="2">
    <source>
        <dbReference type="Pfam" id="PF13590"/>
    </source>
</evidence>
<reference evidence="3 4" key="1">
    <citation type="submission" date="2023-09" db="EMBL/GenBank/DDBJ databases">
        <authorList>
            <person name="Rey-Velasco X."/>
        </authorList>
    </citation>
    <scope>NUCLEOTIDE SEQUENCE [LARGE SCALE GENOMIC DNA]</scope>
    <source>
        <strain evidence="3 4">F117</strain>
    </source>
</reference>
<keyword evidence="1" id="KW-0732">Signal</keyword>
<dbReference type="RefSeq" id="WP_311503474.1">
    <property type="nucleotide sequence ID" value="NZ_JAVRHK010000007.1"/>
</dbReference>